<name>A0A922DT93_CARIL</name>
<proteinExistence type="predicted"/>
<protein>
    <submittedName>
        <fullName evidence="1">Uncharacterized protein</fullName>
    </submittedName>
</protein>
<dbReference type="EMBL" id="CM031834">
    <property type="protein sequence ID" value="KAG6690415.1"/>
    <property type="molecule type" value="Genomic_DNA"/>
</dbReference>
<organism evidence="1 2">
    <name type="scientific">Carya illinoinensis</name>
    <name type="common">Pecan</name>
    <dbReference type="NCBI Taxonomy" id="32201"/>
    <lineage>
        <taxon>Eukaryota</taxon>
        <taxon>Viridiplantae</taxon>
        <taxon>Streptophyta</taxon>
        <taxon>Embryophyta</taxon>
        <taxon>Tracheophyta</taxon>
        <taxon>Spermatophyta</taxon>
        <taxon>Magnoliopsida</taxon>
        <taxon>eudicotyledons</taxon>
        <taxon>Gunneridae</taxon>
        <taxon>Pentapetalae</taxon>
        <taxon>rosids</taxon>
        <taxon>fabids</taxon>
        <taxon>Fagales</taxon>
        <taxon>Juglandaceae</taxon>
        <taxon>Carya</taxon>
    </lineage>
</organism>
<gene>
    <name evidence="1" type="ORF">I3842_10G015100</name>
</gene>
<evidence type="ECO:0000313" key="1">
    <source>
        <dbReference type="EMBL" id="KAG6690415.1"/>
    </source>
</evidence>
<sequence length="42" mass="4932">MQYAIIRFRKIYYWQATAIEPIKAAKGIIEMNSNGRKKSVDK</sequence>
<dbReference type="AlphaFoldDB" id="A0A922DT93"/>
<reference evidence="1" key="1">
    <citation type="submission" date="2021-01" db="EMBL/GenBank/DDBJ databases">
        <authorList>
            <person name="Lovell J.T."/>
            <person name="Bentley N."/>
            <person name="Bhattarai G."/>
            <person name="Jenkins J.W."/>
            <person name="Sreedasyam A."/>
            <person name="Alarcon Y."/>
            <person name="Bock C."/>
            <person name="Boston L."/>
            <person name="Carlson J."/>
            <person name="Cervantes K."/>
            <person name="Clermont K."/>
            <person name="Krom N."/>
            <person name="Kubenka K."/>
            <person name="Mamidi S."/>
            <person name="Mattison C."/>
            <person name="Monteros M."/>
            <person name="Pisani C."/>
            <person name="Plott C."/>
            <person name="Rajasekar S."/>
            <person name="Rhein H.S."/>
            <person name="Rohla C."/>
            <person name="Song M."/>
            <person name="Hilaire R.S."/>
            <person name="Shu S."/>
            <person name="Wells L."/>
            <person name="Wang X."/>
            <person name="Webber J."/>
            <person name="Heerema R.J."/>
            <person name="Klein P."/>
            <person name="Conner P."/>
            <person name="Grauke L."/>
            <person name="Grimwood J."/>
            <person name="Schmutz J."/>
            <person name="Randall J.J."/>
        </authorList>
    </citation>
    <scope>NUCLEOTIDE SEQUENCE</scope>
    <source>
        <tissue evidence="1">Leaf</tissue>
    </source>
</reference>
<accession>A0A922DT93</accession>
<comment type="caution">
    <text evidence="1">The sequence shown here is derived from an EMBL/GenBank/DDBJ whole genome shotgun (WGS) entry which is preliminary data.</text>
</comment>
<dbReference type="Proteomes" id="UP000811246">
    <property type="component" value="Chromosome 10"/>
</dbReference>
<evidence type="ECO:0000313" key="2">
    <source>
        <dbReference type="Proteomes" id="UP000811246"/>
    </source>
</evidence>